<evidence type="ECO:0000313" key="3">
    <source>
        <dbReference type="Proteomes" id="UP000270296"/>
    </source>
</evidence>
<reference evidence="2 3" key="2">
    <citation type="submission" date="2018-11" db="EMBL/GenBank/DDBJ databases">
        <authorList>
            <consortium name="Pathogen Informatics"/>
        </authorList>
    </citation>
    <scope>NUCLEOTIDE SEQUENCE [LARGE SCALE GENOMIC DNA]</scope>
</reference>
<protein>
    <submittedName>
        <fullName evidence="4">MBD domain-containing protein</fullName>
    </submittedName>
</protein>
<dbReference type="WBParaSite" id="SBAD_0001309601-mRNA-1">
    <property type="protein sequence ID" value="SBAD_0001309601-mRNA-1"/>
    <property type="gene ID" value="SBAD_0001309601"/>
</dbReference>
<dbReference type="EMBL" id="UZAM01018489">
    <property type="protein sequence ID" value="VDP50889.1"/>
    <property type="molecule type" value="Genomic_DNA"/>
</dbReference>
<organism evidence="4">
    <name type="scientific">Soboliphyme baturini</name>
    <dbReference type="NCBI Taxonomy" id="241478"/>
    <lineage>
        <taxon>Eukaryota</taxon>
        <taxon>Metazoa</taxon>
        <taxon>Ecdysozoa</taxon>
        <taxon>Nematoda</taxon>
        <taxon>Enoplea</taxon>
        <taxon>Dorylaimia</taxon>
        <taxon>Dioctophymatida</taxon>
        <taxon>Dioctophymatoidea</taxon>
        <taxon>Soboliphymatidae</taxon>
        <taxon>Soboliphyme</taxon>
    </lineage>
</organism>
<evidence type="ECO:0000313" key="4">
    <source>
        <dbReference type="WBParaSite" id="SBAD_0001309601-mRNA-1"/>
    </source>
</evidence>
<feature type="region of interest" description="Disordered" evidence="1">
    <location>
        <begin position="1"/>
        <end position="22"/>
    </location>
</feature>
<keyword evidence="3" id="KW-1185">Reference proteome</keyword>
<gene>
    <name evidence="2" type="ORF">SBAD_LOCUS12686</name>
</gene>
<proteinExistence type="predicted"/>
<reference evidence="4" key="1">
    <citation type="submission" date="2016-06" db="UniProtKB">
        <authorList>
            <consortium name="WormBaseParasite"/>
        </authorList>
    </citation>
    <scope>IDENTIFICATION</scope>
</reference>
<sequence>MDKQHTLPDGWLSKRNSTHIPGLARRNPTLRVQTRKATAVFSEPHGRMVIHPHNFLRLSHRPINHPKAARFNFTRATL</sequence>
<dbReference type="AlphaFoldDB" id="A0A183J9Y8"/>
<evidence type="ECO:0000256" key="1">
    <source>
        <dbReference type="SAM" id="MobiDB-lite"/>
    </source>
</evidence>
<name>A0A183J9Y8_9BILA</name>
<evidence type="ECO:0000313" key="2">
    <source>
        <dbReference type="EMBL" id="VDP50889.1"/>
    </source>
</evidence>
<dbReference type="Proteomes" id="UP000270296">
    <property type="component" value="Unassembled WGS sequence"/>
</dbReference>
<accession>A0A183J9Y8</accession>